<dbReference type="Proteomes" id="UP000691718">
    <property type="component" value="Unassembled WGS sequence"/>
</dbReference>
<comment type="caution">
    <text evidence="1">The sequence shown here is derived from an EMBL/GenBank/DDBJ whole genome shotgun (WGS) entry which is preliminary data.</text>
</comment>
<accession>A0A8S3Y6J8</accession>
<dbReference type="AlphaFoldDB" id="A0A8S3Y6J8"/>
<name>A0A8S3Y6J8_PARAO</name>
<evidence type="ECO:0000313" key="2">
    <source>
        <dbReference type="Proteomes" id="UP000691718"/>
    </source>
</evidence>
<proteinExistence type="predicted"/>
<keyword evidence="2" id="KW-1185">Reference proteome</keyword>
<sequence>MNGAVNKSNRRQREVPLAAAATVLQLVGRWEAPCRWWLPAGGGMRTWLHAPLPVRSVDGGGGAPEVPCAPVTPWLSRSRQL</sequence>
<reference evidence="1" key="1">
    <citation type="submission" date="2021-04" db="EMBL/GenBank/DDBJ databases">
        <authorList>
            <person name="Tunstrom K."/>
        </authorList>
    </citation>
    <scope>NUCLEOTIDE SEQUENCE</scope>
</reference>
<organism evidence="1 2">
    <name type="scientific">Parnassius apollo</name>
    <name type="common">Apollo butterfly</name>
    <name type="synonym">Papilio apollo</name>
    <dbReference type="NCBI Taxonomy" id="110799"/>
    <lineage>
        <taxon>Eukaryota</taxon>
        <taxon>Metazoa</taxon>
        <taxon>Ecdysozoa</taxon>
        <taxon>Arthropoda</taxon>
        <taxon>Hexapoda</taxon>
        <taxon>Insecta</taxon>
        <taxon>Pterygota</taxon>
        <taxon>Neoptera</taxon>
        <taxon>Endopterygota</taxon>
        <taxon>Lepidoptera</taxon>
        <taxon>Glossata</taxon>
        <taxon>Ditrysia</taxon>
        <taxon>Papilionoidea</taxon>
        <taxon>Papilionidae</taxon>
        <taxon>Parnassiinae</taxon>
        <taxon>Parnassini</taxon>
        <taxon>Parnassius</taxon>
        <taxon>Parnassius</taxon>
    </lineage>
</organism>
<dbReference type="EMBL" id="CAJQZP010001492">
    <property type="protein sequence ID" value="CAG5051361.1"/>
    <property type="molecule type" value="Genomic_DNA"/>
</dbReference>
<evidence type="ECO:0000313" key="1">
    <source>
        <dbReference type="EMBL" id="CAG5051361.1"/>
    </source>
</evidence>
<protein>
    <submittedName>
        <fullName evidence="1">(apollo) hypothetical protein</fullName>
    </submittedName>
</protein>
<gene>
    <name evidence="1" type="ORF">PAPOLLO_LOCUS25036</name>
</gene>